<accession>A0A9E7FTU5</accession>
<organism evidence="2 3">
    <name type="scientific">Musa troglodytarum</name>
    <name type="common">fe'i banana</name>
    <dbReference type="NCBI Taxonomy" id="320322"/>
    <lineage>
        <taxon>Eukaryota</taxon>
        <taxon>Viridiplantae</taxon>
        <taxon>Streptophyta</taxon>
        <taxon>Embryophyta</taxon>
        <taxon>Tracheophyta</taxon>
        <taxon>Spermatophyta</taxon>
        <taxon>Magnoliopsida</taxon>
        <taxon>Liliopsida</taxon>
        <taxon>Zingiberales</taxon>
        <taxon>Musaceae</taxon>
        <taxon>Musa</taxon>
    </lineage>
</organism>
<proteinExistence type="predicted"/>
<evidence type="ECO:0000256" key="1">
    <source>
        <dbReference type="SAM" id="MobiDB-lite"/>
    </source>
</evidence>
<feature type="non-terminal residue" evidence="2">
    <location>
        <position position="405"/>
    </location>
</feature>
<feature type="region of interest" description="Disordered" evidence="1">
    <location>
        <begin position="296"/>
        <end position="359"/>
    </location>
</feature>
<evidence type="ECO:0000313" key="2">
    <source>
        <dbReference type="EMBL" id="URE02866.1"/>
    </source>
</evidence>
<dbReference type="AlphaFoldDB" id="A0A9E7FTU5"/>
<dbReference type="Proteomes" id="UP001055439">
    <property type="component" value="Chromosome 5"/>
</dbReference>
<dbReference type="EMBL" id="CP097507">
    <property type="protein sequence ID" value="URE02866.1"/>
    <property type="molecule type" value="Genomic_DNA"/>
</dbReference>
<evidence type="ECO:0000313" key="3">
    <source>
        <dbReference type="Proteomes" id="UP001055439"/>
    </source>
</evidence>
<keyword evidence="3" id="KW-1185">Reference proteome</keyword>
<reference evidence="2" key="1">
    <citation type="submission" date="2022-05" db="EMBL/GenBank/DDBJ databases">
        <title>The Musa troglodytarum L. genome provides insights into the mechanism of non-climacteric behaviour and enrichment of carotenoids.</title>
        <authorList>
            <person name="Wang J."/>
        </authorList>
    </citation>
    <scope>NUCLEOTIDE SEQUENCE</scope>
    <source>
        <tissue evidence="2">Leaf</tissue>
    </source>
</reference>
<gene>
    <name evidence="2" type="ORF">MUK42_07226</name>
</gene>
<name>A0A9E7FTU5_9LILI</name>
<protein>
    <submittedName>
        <fullName evidence="2">Uncharacterized protein</fullName>
    </submittedName>
</protein>
<sequence>MLDCNYELPDPLASNLLPRTATISLSQFIWNNHIHASLPILNTQPIQHACISLSRTTKERFFQLPESTRREQAVGTSLVADPDPLNIKQLGELVEPPMEAVAELHEMLDVVHGREVYPDEIEEASLGVGEVLASEHLKKVAEVITAVEGDPVDGVIKHDTRRHEELAEAVGVDPLVVVLLEVDAALAEELDGVGREDVQLHVEFAEVELPYAAAVGAAGGQVAELVGEGEAELDQLEHVDVGLEGGIVKVGAGPEASQGSAHDAGELRVHGDVGEVIHDLADQGKLRLQIDLDRTPRGDLGFEGSDQRTKKGSYSWDQRGGESASGDGEGGGNEGKTGEERNRDVRNSVASRVAGAPLAPVKRGTETAWRTLVGETRRVLSGAFAAHGSASRWVPTGVQGAHFVG</sequence>
<feature type="compositionally biased region" description="Basic and acidic residues" evidence="1">
    <location>
        <begin position="336"/>
        <end position="346"/>
    </location>
</feature>